<dbReference type="Gene3D" id="2.20.70.10">
    <property type="match status" value="2"/>
</dbReference>
<organism evidence="3 4">
    <name type="scientific">Artemisia annua</name>
    <name type="common">Sweet wormwood</name>
    <dbReference type="NCBI Taxonomy" id="35608"/>
    <lineage>
        <taxon>Eukaryota</taxon>
        <taxon>Viridiplantae</taxon>
        <taxon>Streptophyta</taxon>
        <taxon>Embryophyta</taxon>
        <taxon>Tracheophyta</taxon>
        <taxon>Spermatophyta</taxon>
        <taxon>Magnoliopsida</taxon>
        <taxon>eudicotyledons</taxon>
        <taxon>Gunneridae</taxon>
        <taxon>Pentapetalae</taxon>
        <taxon>asterids</taxon>
        <taxon>campanulids</taxon>
        <taxon>Asterales</taxon>
        <taxon>Asteraceae</taxon>
        <taxon>Asteroideae</taxon>
        <taxon>Anthemideae</taxon>
        <taxon>Artemisiinae</taxon>
        <taxon>Artemisia</taxon>
    </lineage>
</organism>
<reference evidence="3 4" key="1">
    <citation type="journal article" date="2018" name="Mol. Plant">
        <title>The genome of Artemisia annua provides insight into the evolution of Asteraceae family and artemisinin biosynthesis.</title>
        <authorList>
            <person name="Shen Q."/>
            <person name="Zhang L."/>
            <person name="Liao Z."/>
            <person name="Wang S."/>
            <person name="Yan T."/>
            <person name="Shi P."/>
            <person name="Liu M."/>
            <person name="Fu X."/>
            <person name="Pan Q."/>
            <person name="Wang Y."/>
            <person name="Lv Z."/>
            <person name="Lu X."/>
            <person name="Zhang F."/>
            <person name="Jiang W."/>
            <person name="Ma Y."/>
            <person name="Chen M."/>
            <person name="Hao X."/>
            <person name="Li L."/>
            <person name="Tang Y."/>
            <person name="Lv G."/>
            <person name="Zhou Y."/>
            <person name="Sun X."/>
            <person name="Brodelius P.E."/>
            <person name="Rose J.K.C."/>
            <person name="Tang K."/>
        </authorList>
    </citation>
    <scope>NUCLEOTIDE SEQUENCE [LARGE SCALE GENOMIC DNA]</scope>
    <source>
        <strain evidence="4">cv. Huhao1</strain>
        <tissue evidence="3">Leaf</tissue>
    </source>
</reference>
<dbReference type="Pfam" id="PF00397">
    <property type="entry name" value="WW"/>
    <property type="match status" value="2"/>
</dbReference>
<protein>
    <submittedName>
        <fullName evidence="3">WW domain-containing protein</fullName>
    </submittedName>
</protein>
<dbReference type="PROSITE" id="PS50020">
    <property type="entry name" value="WW_DOMAIN_2"/>
    <property type="match status" value="2"/>
</dbReference>
<dbReference type="PANTHER" id="PTHR47852">
    <property type="entry name" value="OS06G0298400 PROTEIN"/>
    <property type="match status" value="1"/>
</dbReference>
<keyword evidence="4" id="KW-1185">Reference proteome</keyword>
<dbReference type="PANTHER" id="PTHR47852:SF2">
    <property type="entry name" value="WW DOMAIN-CONTAINING PROTEIN"/>
    <property type="match status" value="1"/>
</dbReference>
<comment type="caution">
    <text evidence="3">The sequence shown here is derived from an EMBL/GenBank/DDBJ whole genome shotgun (WGS) entry which is preliminary data.</text>
</comment>
<feature type="compositionally biased region" description="Polar residues" evidence="1">
    <location>
        <begin position="47"/>
        <end position="64"/>
    </location>
</feature>
<accession>A0A2U1PAW4</accession>
<dbReference type="EMBL" id="PKPP01001417">
    <property type="protein sequence ID" value="PWA82895.1"/>
    <property type="molecule type" value="Genomic_DNA"/>
</dbReference>
<dbReference type="SMART" id="SM00456">
    <property type="entry name" value="WW"/>
    <property type="match status" value="2"/>
</dbReference>
<dbReference type="AlphaFoldDB" id="A0A2U1PAW4"/>
<dbReference type="STRING" id="35608.A0A2U1PAW4"/>
<dbReference type="SUPFAM" id="SSF51045">
    <property type="entry name" value="WW domain"/>
    <property type="match status" value="2"/>
</dbReference>
<dbReference type="InterPro" id="IPR036020">
    <property type="entry name" value="WW_dom_sf"/>
</dbReference>
<feature type="region of interest" description="Disordered" evidence="1">
    <location>
        <begin position="787"/>
        <end position="834"/>
    </location>
</feature>
<feature type="region of interest" description="Disordered" evidence="1">
    <location>
        <begin position="218"/>
        <end position="248"/>
    </location>
</feature>
<feature type="compositionally biased region" description="Low complexity" evidence="1">
    <location>
        <begin position="670"/>
        <end position="683"/>
    </location>
</feature>
<feature type="region of interest" description="Disordered" evidence="1">
    <location>
        <begin position="654"/>
        <end position="683"/>
    </location>
</feature>
<feature type="region of interest" description="Disordered" evidence="1">
    <location>
        <begin position="503"/>
        <end position="563"/>
    </location>
</feature>
<sequence>MGNRKERRLAAKTGSNRRVKLDLHLPEQPSGDFGDPSNKEEVGGGDNANTHTGSPDSPSSSGQKPENPLMLLGQYSDEEVEEDSSKAINYDNRESSPAAPADQAKIDNRESTKTDKDENITAEKVDQVKVHSSPLNVLKKLEENGVIEDNKTESPHRDMDAEDQASVPLTTDTQTPGDVDSGWTMVLHEESNSYYYWNTVTGETSWEVPVALTHGSESAYDPKSGPQVEEPHVTSVEATETNGSRPELGMYNEKYTHIMANGKNEGNHAIPIDGGNMPCSNDVNYGFSNVEAHHMDTSIQDMTGYVYQGTDSDSSSDSFRLLQLGENLSERLKSLKGLEASNDQLAKLAFELDIRLVDIKSLVPYGSSLLPFWLHSENQLKLLEAAINNEVLKCSQFANTGQTNQAENISLENVCGTSNEKNPPTSIKLDCSDHYDISKETDKVLSNATVALPKDSTTTVEAHENAVEAEAVPIVAPHSVEDIDMDVEMEVEDESSVLNGAQLDQSIPPIPHGQPESHGSEDIPPLPNDEWIPPPPPDDEPMPPPPPEEPPEASIPTPPSEVQAAQPYSYGQQYSFSYPGSGFEYYGQTNNLTTGVASNGFYVDANGCQVAAPVQTLYYAAVPNPYPDAAGEPVTYYTQQESMQAAPVIGTVETSGSQKSAQANIASDQTESSTEFPSSSVSTHALGTSTVTSSVSMVVSAPAVATTVAPTESAPKVQPKVTRNKKRTVAAVTSLRSNKKVSGLVDKWKAVKEEMHEDEEEEPEDALEKLEKKRQREIEQWRAQQIATGEAKNNANFQPLGGDWRERIRRKRAKKSGETEESVAKANDDTNQQPDLVELTKQLPSGWQAYWDEASKEVYYGNTKTSETTWVKPTN</sequence>
<feature type="compositionally biased region" description="Basic and acidic residues" evidence="1">
    <location>
        <begin position="144"/>
        <end position="159"/>
    </location>
</feature>
<feature type="compositionally biased region" description="Basic and acidic residues" evidence="1">
    <location>
        <begin position="815"/>
        <end position="828"/>
    </location>
</feature>
<feature type="domain" description="WW" evidence="2">
    <location>
        <begin position="841"/>
        <end position="875"/>
    </location>
</feature>
<proteinExistence type="predicted"/>
<evidence type="ECO:0000256" key="1">
    <source>
        <dbReference type="SAM" id="MobiDB-lite"/>
    </source>
</evidence>
<evidence type="ECO:0000313" key="3">
    <source>
        <dbReference type="EMBL" id="PWA82895.1"/>
    </source>
</evidence>
<name>A0A2U1PAW4_ARTAN</name>
<feature type="compositionally biased region" description="Pro residues" evidence="1">
    <location>
        <begin position="524"/>
        <end position="548"/>
    </location>
</feature>
<feature type="compositionally biased region" description="Polar residues" evidence="1">
    <location>
        <begin position="787"/>
        <end position="797"/>
    </location>
</feature>
<feature type="compositionally biased region" description="Basic and acidic residues" evidence="1">
    <location>
        <begin position="104"/>
        <end position="118"/>
    </location>
</feature>
<dbReference type="PROSITE" id="PS01159">
    <property type="entry name" value="WW_DOMAIN_1"/>
    <property type="match status" value="2"/>
</dbReference>
<dbReference type="OrthoDB" id="2367685at2759"/>
<feature type="compositionally biased region" description="Polar residues" evidence="1">
    <location>
        <begin position="654"/>
        <end position="669"/>
    </location>
</feature>
<feature type="domain" description="WW" evidence="2">
    <location>
        <begin position="177"/>
        <end position="211"/>
    </location>
</feature>
<gene>
    <name evidence="3" type="ORF">CTI12_AA174950</name>
</gene>
<feature type="region of interest" description="Disordered" evidence="1">
    <location>
        <begin position="1"/>
        <end position="118"/>
    </location>
</feature>
<feature type="region of interest" description="Disordered" evidence="1">
    <location>
        <begin position="144"/>
        <end position="163"/>
    </location>
</feature>
<dbReference type="Proteomes" id="UP000245207">
    <property type="component" value="Unassembled WGS sequence"/>
</dbReference>
<evidence type="ECO:0000313" key="4">
    <source>
        <dbReference type="Proteomes" id="UP000245207"/>
    </source>
</evidence>
<dbReference type="InterPro" id="IPR001202">
    <property type="entry name" value="WW_dom"/>
</dbReference>
<dbReference type="CDD" id="cd00201">
    <property type="entry name" value="WW"/>
    <property type="match status" value="2"/>
</dbReference>
<evidence type="ECO:0000259" key="2">
    <source>
        <dbReference type="PROSITE" id="PS50020"/>
    </source>
</evidence>